<dbReference type="Gene3D" id="1.10.260.40">
    <property type="entry name" value="lambda repressor-like DNA-binding domains"/>
    <property type="match status" value="1"/>
</dbReference>
<accession>A0A5C6V7X5</accession>
<dbReference type="AlphaFoldDB" id="A0A5C6V7X5"/>
<gene>
    <name evidence="2" type="ORF">FRZ40_32105</name>
</gene>
<name>A0A5C6V7X5_9BURK</name>
<feature type="domain" description="HTH cro/C1-type" evidence="1">
    <location>
        <begin position="28"/>
        <end position="82"/>
    </location>
</feature>
<protein>
    <submittedName>
        <fullName evidence="2">Helix-turn-helix transcriptional regulator</fullName>
    </submittedName>
</protein>
<evidence type="ECO:0000313" key="3">
    <source>
        <dbReference type="Proteomes" id="UP000321776"/>
    </source>
</evidence>
<comment type="caution">
    <text evidence="2">The sequence shown here is derived from an EMBL/GenBank/DDBJ whole genome shotgun (WGS) entry which is preliminary data.</text>
</comment>
<evidence type="ECO:0000313" key="2">
    <source>
        <dbReference type="EMBL" id="TXC81137.1"/>
    </source>
</evidence>
<dbReference type="Proteomes" id="UP000321776">
    <property type="component" value="Unassembled WGS sequence"/>
</dbReference>
<dbReference type="InterPro" id="IPR010982">
    <property type="entry name" value="Lambda_DNA-bd_dom_sf"/>
</dbReference>
<dbReference type="SMART" id="SM00530">
    <property type="entry name" value="HTH_XRE"/>
    <property type="match status" value="1"/>
</dbReference>
<dbReference type="PROSITE" id="PS50943">
    <property type="entry name" value="HTH_CROC1"/>
    <property type="match status" value="1"/>
</dbReference>
<dbReference type="Pfam" id="PF01381">
    <property type="entry name" value="HTH_3"/>
    <property type="match status" value="1"/>
</dbReference>
<dbReference type="GO" id="GO:0003677">
    <property type="term" value="F:DNA binding"/>
    <property type="evidence" value="ECO:0007669"/>
    <property type="project" value="InterPro"/>
</dbReference>
<evidence type="ECO:0000259" key="1">
    <source>
        <dbReference type="PROSITE" id="PS50943"/>
    </source>
</evidence>
<proteinExistence type="predicted"/>
<dbReference type="InterPro" id="IPR001387">
    <property type="entry name" value="Cro/C1-type_HTH"/>
</dbReference>
<dbReference type="CDD" id="cd00093">
    <property type="entry name" value="HTH_XRE"/>
    <property type="match status" value="1"/>
</dbReference>
<dbReference type="SUPFAM" id="SSF47413">
    <property type="entry name" value="lambda repressor-like DNA-binding domains"/>
    <property type="match status" value="1"/>
</dbReference>
<organism evidence="2 3">
    <name type="scientific">Paraburkholderia azotifigens</name>
    <dbReference type="NCBI Taxonomy" id="2057004"/>
    <lineage>
        <taxon>Bacteria</taxon>
        <taxon>Pseudomonadati</taxon>
        <taxon>Pseudomonadota</taxon>
        <taxon>Betaproteobacteria</taxon>
        <taxon>Burkholderiales</taxon>
        <taxon>Burkholderiaceae</taxon>
        <taxon>Paraburkholderia</taxon>
    </lineage>
</organism>
<reference evidence="2 3" key="1">
    <citation type="journal article" date="2018" name="Int. J. Syst. Evol. Microbiol.">
        <title>Paraburkholderia azotifigens sp. nov., a nitrogen-fixing bacterium isolated from paddy soil.</title>
        <authorList>
            <person name="Choi G.M."/>
            <person name="Im W.T."/>
        </authorList>
    </citation>
    <scope>NUCLEOTIDE SEQUENCE [LARGE SCALE GENOMIC DNA]</scope>
    <source>
        <strain evidence="2 3">NF 2-5-3</strain>
    </source>
</reference>
<dbReference type="EMBL" id="VOQS01000005">
    <property type="protein sequence ID" value="TXC81137.1"/>
    <property type="molecule type" value="Genomic_DNA"/>
</dbReference>
<dbReference type="RefSeq" id="WP_147238469.1">
    <property type="nucleotide sequence ID" value="NZ_VOQS01000005.1"/>
</dbReference>
<sequence length="127" mass="14289">MNRNAHTIEHLERCRENGRVRRALAARLNTACRRAGVSSARVAKSAGVSERDVKFWRRGITSPTPQALKRIAAVIDVDFYWLCTGQDATVASRSYAGHHFDGATRRYDNDVSYRTRKADIAARRLTA</sequence>